<keyword evidence="6" id="KW-0812">Transmembrane</keyword>
<keyword evidence="6" id="KW-1133">Transmembrane helix</keyword>
<evidence type="ECO:0000256" key="3">
    <source>
        <dbReference type="ARBA" id="ARBA00022777"/>
    </source>
</evidence>
<dbReference type="Gene3D" id="1.10.510.10">
    <property type="entry name" value="Transferase(Phosphotransferase) domain 1"/>
    <property type="match status" value="1"/>
</dbReference>
<dbReference type="SUPFAM" id="SSF48452">
    <property type="entry name" value="TPR-like"/>
    <property type="match status" value="2"/>
</dbReference>
<dbReference type="SUPFAM" id="SSF56112">
    <property type="entry name" value="Protein kinase-like (PK-like)"/>
    <property type="match status" value="1"/>
</dbReference>
<dbReference type="Gene3D" id="1.25.40.10">
    <property type="entry name" value="Tetratricopeptide repeat domain"/>
    <property type="match status" value="2"/>
</dbReference>
<evidence type="ECO:0000256" key="2">
    <source>
        <dbReference type="ARBA" id="ARBA00022741"/>
    </source>
</evidence>
<dbReference type="AlphaFoldDB" id="A0A841KMR9"/>
<evidence type="ECO:0000313" key="8">
    <source>
        <dbReference type="EMBL" id="MBB6185177.1"/>
    </source>
</evidence>
<feature type="binding site" evidence="5">
    <location>
        <position position="68"/>
    </location>
    <ligand>
        <name>ATP</name>
        <dbReference type="ChEBI" id="CHEBI:30616"/>
    </ligand>
</feature>
<name>A0A841KMR9_9GAMM</name>
<comment type="caution">
    <text evidence="8">The sequence shown here is derived from an EMBL/GenBank/DDBJ whole genome shotgun (WGS) entry which is preliminary data.</text>
</comment>
<keyword evidence="4 5" id="KW-0067">ATP-binding</keyword>
<feature type="transmembrane region" description="Helical" evidence="6">
    <location>
        <begin position="327"/>
        <end position="348"/>
    </location>
</feature>
<dbReference type="PANTHER" id="PTHR43289:SF34">
    <property type="entry name" value="SERINE_THREONINE-PROTEIN KINASE YBDM-RELATED"/>
    <property type="match status" value="1"/>
</dbReference>
<evidence type="ECO:0000256" key="1">
    <source>
        <dbReference type="ARBA" id="ARBA00022679"/>
    </source>
</evidence>
<sequence>MRRLLRAHAAAGVLDRPSADAHAWQPVCLAGRRVGDWTLERELGRGGMSVVWLARRGEDATLQRAAIKLLPVGALTHPALVRFRREQAILARLNHPHIAHLYEAGAADDGTPYLAMEQVEGERIDHWCDRREFDLRARVQLMLDVCAAIAYAHRNLVVHADLKPSNVLVDAEGHVRVLDFGIGRLLDDRLSEATRTVWRAVTPEYAAPEQLAGEPVNTAADVFGLGALLYRLLTGQGPREHDCGAECLAPSRAVRNAQGSRDARTRLLRGDLDTIVLRALCSEPERRYASIEALSVDLRAWLDERPIAARAPSRRYRARKFIRRNRLAVVASLAVAAALLIGFATTIWQARRAHVQAVAAKQQAQRAVAVKEVLVTLLERTDPGRVAGDPPASVLLRMGSRSIRDDRSLAPATRAELLRVIGFSQRARGKYEDAQETLDAALRLYARGAVHDPVGYADTLDVRSWVAYERDHSRQALEMLRHADALLGGIRGPLTPLHAHIRTGLAEQLAESGHPAEASVMARDVVQRLRVHWRQHRHAYGYALRVLGTAADIDHRPLDAVRWLEQARRAYEPVKDAPDLANTDNELGLARWDAGQFEGAEHDFEAAVRAYTAIFGATNPTTLTVRSNAAEVLVEQGRARQAIGALQDILRETKRAYGDKPGHNVALTDYWLALAYYRSGQTRQALAPAREARRIGMDIGNGFLGRHDTMSPFVGLLQFELLQGDADAALLQQGVVDCNAPDAPTALRRWICIARALRASDRGRCRVPDIESMQRPPVDDVDRRWWLAYQLLRARCGAADVRADARRAVVSLEHGSSAPLPAWLRTRLVALKRHR</sequence>
<dbReference type="Pfam" id="PF00069">
    <property type="entry name" value="Pkinase"/>
    <property type="match status" value="1"/>
</dbReference>
<dbReference type="GO" id="GO:0005524">
    <property type="term" value="F:ATP binding"/>
    <property type="evidence" value="ECO:0007669"/>
    <property type="project" value="UniProtKB-UniRule"/>
</dbReference>
<keyword evidence="6" id="KW-0472">Membrane</keyword>
<dbReference type="CDD" id="cd14014">
    <property type="entry name" value="STKc_PknB_like"/>
    <property type="match status" value="1"/>
</dbReference>
<dbReference type="InterPro" id="IPR000719">
    <property type="entry name" value="Prot_kinase_dom"/>
</dbReference>
<dbReference type="PANTHER" id="PTHR43289">
    <property type="entry name" value="MITOGEN-ACTIVATED PROTEIN KINASE KINASE KINASE 20-RELATED"/>
    <property type="match status" value="1"/>
</dbReference>
<evidence type="ECO:0000259" key="7">
    <source>
        <dbReference type="PROSITE" id="PS50011"/>
    </source>
</evidence>
<evidence type="ECO:0000313" key="9">
    <source>
        <dbReference type="Proteomes" id="UP000560000"/>
    </source>
</evidence>
<dbReference type="Pfam" id="PF13424">
    <property type="entry name" value="TPR_12"/>
    <property type="match status" value="1"/>
</dbReference>
<evidence type="ECO:0000256" key="5">
    <source>
        <dbReference type="PROSITE-ProRule" id="PRU10141"/>
    </source>
</evidence>
<dbReference type="PROSITE" id="PS50011">
    <property type="entry name" value="PROTEIN_KINASE_DOM"/>
    <property type="match status" value="1"/>
</dbReference>
<dbReference type="InterPro" id="IPR017441">
    <property type="entry name" value="Protein_kinase_ATP_BS"/>
</dbReference>
<dbReference type="PROSITE" id="PS00108">
    <property type="entry name" value="PROTEIN_KINASE_ST"/>
    <property type="match status" value="1"/>
</dbReference>
<evidence type="ECO:0000256" key="6">
    <source>
        <dbReference type="SAM" id="Phobius"/>
    </source>
</evidence>
<dbReference type="InterPro" id="IPR011990">
    <property type="entry name" value="TPR-like_helical_dom_sf"/>
</dbReference>
<dbReference type="Proteomes" id="UP000560000">
    <property type="component" value="Unassembled WGS sequence"/>
</dbReference>
<protein>
    <submittedName>
        <fullName evidence="8">Serine/threonine-protein kinase</fullName>
        <ecNumber evidence="8">2.7.11.1</ecNumber>
    </submittedName>
</protein>
<dbReference type="Gene3D" id="3.30.200.20">
    <property type="entry name" value="Phosphorylase Kinase, domain 1"/>
    <property type="match status" value="1"/>
</dbReference>
<keyword evidence="3 8" id="KW-0418">Kinase</keyword>
<dbReference type="GO" id="GO:0004674">
    <property type="term" value="F:protein serine/threonine kinase activity"/>
    <property type="evidence" value="ECO:0007669"/>
    <property type="project" value="UniProtKB-EC"/>
</dbReference>
<organism evidence="8 9">
    <name type="scientific">Oleiagrimonas soli</name>
    <dbReference type="NCBI Taxonomy" id="1543381"/>
    <lineage>
        <taxon>Bacteria</taxon>
        <taxon>Pseudomonadati</taxon>
        <taxon>Pseudomonadota</taxon>
        <taxon>Gammaproteobacteria</taxon>
        <taxon>Lysobacterales</taxon>
        <taxon>Rhodanobacteraceae</taxon>
        <taxon>Oleiagrimonas</taxon>
    </lineage>
</organism>
<proteinExistence type="predicted"/>
<evidence type="ECO:0000256" key="4">
    <source>
        <dbReference type="ARBA" id="ARBA00022840"/>
    </source>
</evidence>
<dbReference type="OrthoDB" id="9783151at2"/>
<dbReference type="InterPro" id="IPR011009">
    <property type="entry name" value="Kinase-like_dom_sf"/>
</dbReference>
<reference evidence="8 9" key="1">
    <citation type="submission" date="2020-08" db="EMBL/GenBank/DDBJ databases">
        <title>Genomic Encyclopedia of Type Strains, Phase IV (KMG-IV): sequencing the most valuable type-strain genomes for metagenomic binning, comparative biology and taxonomic classification.</title>
        <authorList>
            <person name="Goeker M."/>
        </authorList>
    </citation>
    <scope>NUCLEOTIDE SEQUENCE [LARGE SCALE GENOMIC DNA]</scope>
    <source>
        <strain evidence="8 9">DSM 107085</strain>
    </source>
</reference>
<dbReference type="InterPro" id="IPR008271">
    <property type="entry name" value="Ser/Thr_kinase_AS"/>
</dbReference>
<keyword evidence="2 5" id="KW-0547">Nucleotide-binding</keyword>
<gene>
    <name evidence="8" type="ORF">HNQ86_002522</name>
</gene>
<accession>A0A841KMR9</accession>
<keyword evidence="1 8" id="KW-0808">Transferase</keyword>
<dbReference type="PROSITE" id="PS00107">
    <property type="entry name" value="PROTEIN_KINASE_ATP"/>
    <property type="match status" value="1"/>
</dbReference>
<dbReference type="EC" id="2.7.11.1" evidence="8"/>
<dbReference type="RefSeq" id="WP_161782352.1">
    <property type="nucleotide sequence ID" value="NZ_JACHET010000001.1"/>
</dbReference>
<dbReference type="SMART" id="SM00220">
    <property type="entry name" value="S_TKc"/>
    <property type="match status" value="1"/>
</dbReference>
<dbReference type="EMBL" id="JACHET010000001">
    <property type="protein sequence ID" value="MBB6185177.1"/>
    <property type="molecule type" value="Genomic_DNA"/>
</dbReference>
<feature type="domain" description="Protein kinase" evidence="7">
    <location>
        <begin position="37"/>
        <end position="302"/>
    </location>
</feature>